<dbReference type="PANTHER" id="PTHR42889:SF1">
    <property type="entry name" value="BLR3681 PROTEIN"/>
    <property type="match status" value="1"/>
</dbReference>
<dbReference type="SUPFAM" id="SSF51556">
    <property type="entry name" value="Metallo-dependent hydrolases"/>
    <property type="match status" value="1"/>
</dbReference>
<dbReference type="Pfam" id="PF04909">
    <property type="entry name" value="Amidohydro_2"/>
    <property type="match status" value="1"/>
</dbReference>
<gene>
    <name evidence="2" type="ORF">GCM10009788_07000</name>
</gene>
<dbReference type="Proteomes" id="UP001500842">
    <property type="component" value="Unassembled WGS sequence"/>
</dbReference>
<proteinExistence type="predicted"/>
<dbReference type="InterPro" id="IPR006680">
    <property type="entry name" value="Amidohydro-rel"/>
</dbReference>
<evidence type="ECO:0000313" key="2">
    <source>
        <dbReference type="EMBL" id="GAA1505894.1"/>
    </source>
</evidence>
<organism evidence="2 3">
    <name type="scientific">Nocardioides humi</name>
    <dbReference type="NCBI Taxonomy" id="449461"/>
    <lineage>
        <taxon>Bacteria</taxon>
        <taxon>Bacillati</taxon>
        <taxon>Actinomycetota</taxon>
        <taxon>Actinomycetes</taxon>
        <taxon>Propionibacteriales</taxon>
        <taxon>Nocardioidaceae</taxon>
        <taxon>Nocardioides</taxon>
    </lineage>
</organism>
<dbReference type="PANTHER" id="PTHR42889">
    <property type="entry name" value="BLR3681 PROTEIN"/>
    <property type="match status" value="1"/>
</dbReference>
<dbReference type="RefSeq" id="WP_141005187.1">
    <property type="nucleotide sequence ID" value="NZ_BAAAOR010000007.1"/>
</dbReference>
<dbReference type="Gene3D" id="3.20.20.140">
    <property type="entry name" value="Metal-dependent hydrolases"/>
    <property type="match status" value="1"/>
</dbReference>
<evidence type="ECO:0000313" key="3">
    <source>
        <dbReference type="Proteomes" id="UP001500842"/>
    </source>
</evidence>
<dbReference type="InterPro" id="IPR032466">
    <property type="entry name" value="Metal_Hydrolase"/>
</dbReference>
<protein>
    <submittedName>
        <fullName evidence="2">Amidohydrolase family protein</fullName>
    </submittedName>
</protein>
<comment type="caution">
    <text evidence="2">The sequence shown here is derived from an EMBL/GenBank/DDBJ whole genome shotgun (WGS) entry which is preliminary data.</text>
</comment>
<feature type="domain" description="Amidohydrolase-related" evidence="1">
    <location>
        <begin position="96"/>
        <end position="322"/>
    </location>
</feature>
<sequence>MLDDIVVIDAVTHAYNFDPSNYAVPKDAQLVANLSYFMARNPPDRRFALPGEVYLSDWSSADLGNLLFRESATDLAVMHALPISAFHDGLVSVEKAAEAIERWPNRFIGAYAAVDPMLGAEALRDLERQVELLKPHGLKLYPNSWATGSIELWRMDDPKLVYPLYEKALELGIRHIAVHKAVPIGSVPVKDSYNPSDLEAAAAAFPDLNFEIVHGGMAFLDETAWLLSRFDNIYVNMEIQNIILERRPRAFAEILLGLVRIGGNRVFRRLFWGSGTTLYHPRPALEAFRTFEFPEDLLADAGLFAPIKQLTDDDKRAILGGNYARSHGIDLDAAKAAIVGDEFWREPGAEIPEPYSTISHAKTVDDWRATRV</sequence>
<accession>A0ABN1ZXA3</accession>
<keyword evidence="3" id="KW-1185">Reference proteome</keyword>
<dbReference type="EMBL" id="BAAAOR010000007">
    <property type="protein sequence ID" value="GAA1505894.1"/>
    <property type="molecule type" value="Genomic_DNA"/>
</dbReference>
<name>A0ABN1ZXA3_9ACTN</name>
<reference evidence="2 3" key="1">
    <citation type="journal article" date="2019" name="Int. J. Syst. Evol. Microbiol.">
        <title>The Global Catalogue of Microorganisms (GCM) 10K type strain sequencing project: providing services to taxonomists for standard genome sequencing and annotation.</title>
        <authorList>
            <consortium name="The Broad Institute Genomics Platform"/>
            <consortium name="The Broad Institute Genome Sequencing Center for Infectious Disease"/>
            <person name="Wu L."/>
            <person name="Ma J."/>
        </authorList>
    </citation>
    <scope>NUCLEOTIDE SEQUENCE [LARGE SCALE GENOMIC DNA]</scope>
    <source>
        <strain evidence="2 3">JCM 14942</strain>
    </source>
</reference>
<evidence type="ECO:0000259" key="1">
    <source>
        <dbReference type="Pfam" id="PF04909"/>
    </source>
</evidence>